<evidence type="ECO:0000259" key="8">
    <source>
        <dbReference type="Pfam" id="PF07092"/>
    </source>
</evidence>
<dbReference type="GO" id="GO:0012505">
    <property type="term" value="C:endomembrane system"/>
    <property type="evidence" value="ECO:0007669"/>
    <property type="project" value="UniProtKB-SubCell"/>
</dbReference>
<dbReference type="PANTHER" id="PTHR28556">
    <property type="entry name" value="TRANSMEMBRANE PROTEIN 106B"/>
    <property type="match status" value="1"/>
</dbReference>
<evidence type="ECO:0000256" key="5">
    <source>
        <dbReference type="ARBA" id="ARBA00023136"/>
    </source>
</evidence>
<dbReference type="InterPro" id="IPR048511">
    <property type="entry name" value="TMEM106_N"/>
</dbReference>
<evidence type="ECO:0000256" key="3">
    <source>
        <dbReference type="ARBA" id="ARBA00022692"/>
    </source>
</evidence>
<feature type="region of interest" description="Disordered" evidence="6">
    <location>
        <begin position="252"/>
        <end position="281"/>
    </location>
</feature>
<feature type="domain" description="Transmembrane protein 106 N-terminal" evidence="9">
    <location>
        <begin position="9"/>
        <end position="62"/>
    </location>
</feature>
<proteinExistence type="inferred from homology"/>
<keyword evidence="5 7" id="KW-0472">Membrane</keyword>
<evidence type="ECO:0000256" key="4">
    <source>
        <dbReference type="ARBA" id="ARBA00022989"/>
    </source>
</evidence>
<protein>
    <recommendedName>
        <fullName evidence="12">Transmembrane protein 106A</fullName>
    </recommendedName>
</protein>
<gene>
    <name evidence="10" type="ORF">BOX15_Mlig019852g1</name>
</gene>
<evidence type="ECO:0000256" key="6">
    <source>
        <dbReference type="SAM" id="MobiDB-lite"/>
    </source>
</evidence>
<dbReference type="EMBL" id="NIVC01003749">
    <property type="protein sequence ID" value="PAA49965.1"/>
    <property type="molecule type" value="Genomic_DNA"/>
</dbReference>
<keyword evidence="4 7" id="KW-1133">Transmembrane helix</keyword>
<evidence type="ECO:0000313" key="11">
    <source>
        <dbReference type="Proteomes" id="UP000215902"/>
    </source>
</evidence>
<dbReference type="AlphaFoldDB" id="A0A267DL76"/>
<reference evidence="10 11" key="1">
    <citation type="submission" date="2017-06" db="EMBL/GenBank/DDBJ databases">
        <title>A platform for efficient transgenesis in Macrostomum lignano, a flatworm model organism for stem cell research.</title>
        <authorList>
            <person name="Berezikov E."/>
        </authorList>
    </citation>
    <scope>NUCLEOTIDE SEQUENCE [LARGE SCALE GENOMIC DNA]</scope>
    <source>
        <strain evidence="10">DV1</strain>
        <tissue evidence="10">Whole organism</tissue>
    </source>
</reference>
<dbReference type="Proteomes" id="UP000215902">
    <property type="component" value="Unassembled WGS sequence"/>
</dbReference>
<dbReference type="Pfam" id="PF07092">
    <property type="entry name" value="TMEM106"/>
    <property type="match status" value="1"/>
</dbReference>
<accession>A0A267DL76</accession>
<comment type="similarity">
    <text evidence="2">Belongs to the TMEM106 family.</text>
</comment>
<dbReference type="STRING" id="282301.A0A267DL76"/>
<sequence length="281" mass="30837">MQSSSLENDSVNHAHGMPQYEELVTGVNCPTCNGTGKVPRDSEREYVALIPLSDKRLKPRRTVLWIGVTVSICLLLLIGTFCSLFFLLPRSIVLTSTKPLLQPYAVYFSHRDRVMTMDIQNYVNLTNDNYFSITVTKIEMSIVYGDTSLCETANDTLTTSVGPRSLHLLSSRLVCRVDTGSTESLVRFCSLPTDENLVYLRFNFAVTSSYMLDHKEEATISAVQIVNCSNTVVPTSLVPATTIQPTTTAFTTTTTTDSTTSSAIGSSSVTSTVSSTTYPFD</sequence>
<comment type="subcellular location">
    <subcellularLocation>
        <location evidence="1">Endomembrane system</location>
    </subcellularLocation>
</comment>
<keyword evidence="3 7" id="KW-0812">Transmembrane</keyword>
<feature type="transmembrane region" description="Helical" evidence="7">
    <location>
        <begin position="63"/>
        <end position="88"/>
    </location>
</feature>
<dbReference type="InterPro" id="IPR009790">
    <property type="entry name" value="TMEM106"/>
</dbReference>
<keyword evidence="11" id="KW-1185">Reference proteome</keyword>
<feature type="domain" description="Transmembrane protein 106 C-terminal" evidence="8">
    <location>
        <begin position="89"/>
        <end position="230"/>
    </location>
</feature>
<dbReference type="InterPro" id="IPR048509">
    <property type="entry name" value="TMEM106_C"/>
</dbReference>
<evidence type="ECO:0000313" key="10">
    <source>
        <dbReference type="EMBL" id="PAA49965.1"/>
    </source>
</evidence>
<evidence type="ECO:0000256" key="2">
    <source>
        <dbReference type="ARBA" id="ARBA00008111"/>
    </source>
</evidence>
<evidence type="ECO:0000256" key="7">
    <source>
        <dbReference type="SAM" id="Phobius"/>
    </source>
</evidence>
<dbReference type="OrthoDB" id="508875at2759"/>
<comment type="caution">
    <text evidence="10">The sequence shown here is derived from an EMBL/GenBank/DDBJ whole genome shotgun (WGS) entry which is preliminary data.</text>
</comment>
<dbReference type="PANTHER" id="PTHR28556:SF4">
    <property type="entry name" value="TRANSMEMBRANE PROTEIN 106A"/>
    <property type="match status" value="1"/>
</dbReference>
<organism evidence="10 11">
    <name type="scientific">Macrostomum lignano</name>
    <dbReference type="NCBI Taxonomy" id="282301"/>
    <lineage>
        <taxon>Eukaryota</taxon>
        <taxon>Metazoa</taxon>
        <taxon>Spiralia</taxon>
        <taxon>Lophotrochozoa</taxon>
        <taxon>Platyhelminthes</taxon>
        <taxon>Rhabditophora</taxon>
        <taxon>Macrostomorpha</taxon>
        <taxon>Macrostomida</taxon>
        <taxon>Macrostomidae</taxon>
        <taxon>Macrostomum</taxon>
    </lineage>
</organism>
<evidence type="ECO:0000256" key="1">
    <source>
        <dbReference type="ARBA" id="ARBA00004308"/>
    </source>
</evidence>
<name>A0A267DL76_9PLAT</name>
<dbReference type="Pfam" id="PF21002">
    <property type="entry name" value="TMEM106_N"/>
    <property type="match status" value="1"/>
</dbReference>
<evidence type="ECO:0008006" key="12">
    <source>
        <dbReference type="Google" id="ProtNLM"/>
    </source>
</evidence>
<evidence type="ECO:0000259" key="9">
    <source>
        <dbReference type="Pfam" id="PF21002"/>
    </source>
</evidence>